<sequence>MNVIMIAPGYPAEMPYFTRGLARAGAKVYGLSDVPQHELPPLAREHLSGYMQTASLADEDAVVRQVVEATRSTRAGIERVVCLWEPGVILAAKLRRALGVPGMGVEQATLFRDKDAMKQAVGAAGIRVPKHVRATTNDQVRAGVEQVGYPAIVKPIAGAGSMDTFRVDDARELEQALAKMGHIDEVNVEEFIDGEEYTYDTICVDGEIKFFNVGFYRPRPLIARQNEWISPQTLTLRDVHGERVAGGVAMGQAVLKALDFQTGFTHMEWYKKPDGEVVFGEIAARPPGAHTVDLMNYGNDIDCFDGYGEAEIKGTWSQKVERKYNSVNIFKRAEGQGRIRRIEGLDRIRELFGEWIVNVDLLPVGAPRRDWILTLVSDGYVTLRHPDLERAQEMADLVGTDLRMYAG</sequence>
<evidence type="ECO:0000256" key="5">
    <source>
        <dbReference type="PROSITE-ProRule" id="PRU00409"/>
    </source>
</evidence>
<dbReference type="InterPro" id="IPR003135">
    <property type="entry name" value="ATP-grasp_carboxylate-amine"/>
</dbReference>
<dbReference type="AlphaFoldDB" id="W0RBY3"/>
<evidence type="ECO:0000256" key="1">
    <source>
        <dbReference type="ARBA" id="ARBA00022598"/>
    </source>
</evidence>
<dbReference type="Gene3D" id="3.30.470.20">
    <property type="entry name" value="ATP-grasp fold, B domain"/>
    <property type="match status" value="1"/>
</dbReference>
<dbReference type="Pfam" id="PF02222">
    <property type="entry name" value="ATP-grasp"/>
    <property type="match status" value="1"/>
</dbReference>
<keyword evidence="4 5" id="KW-0067">ATP-binding</keyword>
<dbReference type="GO" id="GO:0006164">
    <property type="term" value="P:purine nucleotide biosynthetic process"/>
    <property type="evidence" value="ECO:0007669"/>
    <property type="project" value="UniProtKB-KW"/>
</dbReference>
<evidence type="ECO:0000313" key="8">
    <source>
        <dbReference type="Proteomes" id="UP000019151"/>
    </source>
</evidence>
<dbReference type="RefSeq" id="WP_025409512.1">
    <property type="nucleotide sequence ID" value="NZ_CP007128.1"/>
</dbReference>
<evidence type="ECO:0000256" key="4">
    <source>
        <dbReference type="ARBA" id="ARBA00022840"/>
    </source>
</evidence>
<gene>
    <name evidence="7" type="ORF">J421_0425</name>
</gene>
<evidence type="ECO:0000256" key="3">
    <source>
        <dbReference type="ARBA" id="ARBA00022755"/>
    </source>
</evidence>
<name>W0RBY3_9BACT</name>
<dbReference type="EMBL" id="CP007128">
    <property type="protein sequence ID" value="AHG87962.1"/>
    <property type="molecule type" value="Genomic_DNA"/>
</dbReference>
<dbReference type="InParanoid" id="W0RBY3"/>
<dbReference type="InterPro" id="IPR013815">
    <property type="entry name" value="ATP_grasp_subdomain_1"/>
</dbReference>
<keyword evidence="3" id="KW-0658">Purine biosynthesis</keyword>
<evidence type="ECO:0000256" key="2">
    <source>
        <dbReference type="ARBA" id="ARBA00022741"/>
    </source>
</evidence>
<keyword evidence="8" id="KW-1185">Reference proteome</keyword>
<dbReference type="PANTHER" id="PTHR43585">
    <property type="entry name" value="FUMIPYRROLE BIOSYNTHESIS PROTEIN C"/>
    <property type="match status" value="1"/>
</dbReference>
<keyword evidence="2 5" id="KW-0547">Nucleotide-binding</keyword>
<dbReference type="InterPro" id="IPR052032">
    <property type="entry name" value="ATP-dep_AA_Ligase"/>
</dbReference>
<dbReference type="Gene3D" id="3.30.1490.20">
    <property type="entry name" value="ATP-grasp fold, A domain"/>
    <property type="match status" value="1"/>
</dbReference>
<keyword evidence="1" id="KW-0436">Ligase</keyword>
<dbReference type="InterPro" id="IPR011761">
    <property type="entry name" value="ATP-grasp"/>
</dbReference>
<organism evidence="7 8">
    <name type="scientific">Gemmatirosa kalamazoonensis</name>
    <dbReference type="NCBI Taxonomy" id="861299"/>
    <lineage>
        <taxon>Bacteria</taxon>
        <taxon>Pseudomonadati</taxon>
        <taxon>Gemmatimonadota</taxon>
        <taxon>Gemmatimonadia</taxon>
        <taxon>Gemmatimonadales</taxon>
        <taxon>Gemmatimonadaceae</taxon>
        <taxon>Gemmatirosa</taxon>
    </lineage>
</organism>
<dbReference type="FunCoup" id="W0RBY3">
    <property type="interactions" value="4"/>
</dbReference>
<feature type="domain" description="ATP-grasp" evidence="6">
    <location>
        <begin position="118"/>
        <end position="312"/>
    </location>
</feature>
<dbReference type="PANTHER" id="PTHR43585:SF2">
    <property type="entry name" value="ATP-GRASP ENZYME FSQD"/>
    <property type="match status" value="1"/>
</dbReference>
<dbReference type="GO" id="GO:0005524">
    <property type="term" value="F:ATP binding"/>
    <property type="evidence" value="ECO:0007669"/>
    <property type="project" value="UniProtKB-UniRule"/>
</dbReference>
<proteinExistence type="predicted"/>
<dbReference type="eggNOG" id="COG0151">
    <property type="taxonomic scope" value="Bacteria"/>
</dbReference>
<dbReference type="Gene3D" id="3.40.50.20">
    <property type="match status" value="1"/>
</dbReference>
<reference evidence="7 8" key="1">
    <citation type="journal article" date="2014" name="Genome Announc.">
        <title>Genome Sequence and Methylome of Soil Bacterium Gemmatirosa kalamazoonensis KBS708T, a Member of the Rarely Cultivated Gemmatimonadetes Phylum.</title>
        <authorList>
            <person name="Debruyn J.M."/>
            <person name="Radosevich M."/>
            <person name="Wommack K.E."/>
            <person name="Polson S.W."/>
            <person name="Hauser L.J."/>
            <person name="Fawaz M.N."/>
            <person name="Korlach J."/>
            <person name="Tsai Y.C."/>
        </authorList>
    </citation>
    <scope>NUCLEOTIDE SEQUENCE [LARGE SCALE GENOMIC DNA]</scope>
    <source>
        <strain evidence="7 8">KBS708</strain>
    </source>
</reference>
<dbReference type="PROSITE" id="PS50975">
    <property type="entry name" value="ATP_GRASP"/>
    <property type="match status" value="1"/>
</dbReference>
<dbReference type="HOGENOM" id="CLU_056352_0_0_0"/>
<evidence type="ECO:0000313" key="7">
    <source>
        <dbReference type="EMBL" id="AHG87962.1"/>
    </source>
</evidence>
<dbReference type="KEGG" id="gba:J421_0425"/>
<protein>
    <recommendedName>
        <fullName evidence="6">ATP-grasp domain-containing protein</fullName>
    </recommendedName>
</protein>
<accession>W0RBY3</accession>
<evidence type="ECO:0000259" key="6">
    <source>
        <dbReference type="PROSITE" id="PS50975"/>
    </source>
</evidence>
<dbReference type="GO" id="GO:0016874">
    <property type="term" value="F:ligase activity"/>
    <property type="evidence" value="ECO:0007669"/>
    <property type="project" value="UniProtKB-KW"/>
</dbReference>
<dbReference type="GO" id="GO:0046872">
    <property type="term" value="F:metal ion binding"/>
    <property type="evidence" value="ECO:0007669"/>
    <property type="project" value="InterPro"/>
</dbReference>
<dbReference type="SUPFAM" id="SSF56059">
    <property type="entry name" value="Glutathione synthetase ATP-binding domain-like"/>
    <property type="match status" value="1"/>
</dbReference>
<dbReference type="OrthoDB" id="24041at2"/>
<dbReference type="STRING" id="861299.J421_0425"/>
<dbReference type="Proteomes" id="UP000019151">
    <property type="component" value="Chromosome"/>
</dbReference>